<dbReference type="InterPro" id="IPR005175">
    <property type="entry name" value="PPC_dom"/>
</dbReference>
<keyword evidence="5" id="KW-0539">Nucleus</keyword>
<feature type="region of interest" description="Disordered" evidence="6">
    <location>
        <begin position="310"/>
        <end position="364"/>
    </location>
</feature>
<evidence type="ECO:0000256" key="4">
    <source>
        <dbReference type="ARBA" id="ARBA00023163"/>
    </source>
</evidence>
<dbReference type="SUPFAM" id="SSF117856">
    <property type="entry name" value="AF0104/ALDC/Ptd012-like"/>
    <property type="match status" value="1"/>
</dbReference>
<dbReference type="PROSITE" id="PS51742">
    <property type="entry name" value="PPC"/>
    <property type="match status" value="1"/>
</dbReference>
<keyword evidence="2 5" id="KW-0805">Transcription regulation</keyword>
<feature type="region of interest" description="Disordered" evidence="6">
    <location>
        <begin position="68"/>
        <end position="163"/>
    </location>
</feature>
<name>A0AAD3TCK2_NEPGR</name>
<dbReference type="PANTHER" id="PTHR31500">
    <property type="entry name" value="AT-HOOK MOTIF NUCLEAR-LOCALIZED PROTEIN 9"/>
    <property type="match status" value="1"/>
</dbReference>
<feature type="compositionally biased region" description="Low complexity" evidence="6">
    <location>
        <begin position="310"/>
        <end position="326"/>
    </location>
</feature>
<keyword evidence="4 5" id="KW-0804">Transcription</keyword>
<gene>
    <name evidence="8" type="ORF">Nepgr_028597</name>
</gene>
<keyword evidence="3 5" id="KW-0238">DNA-binding</keyword>
<dbReference type="Proteomes" id="UP001279734">
    <property type="component" value="Unassembled WGS sequence"/>
</dbReference>
<evidence type="ECO:0000256" key="3">
    <source>
        <dbReference type="ARBA" id="ARBA00023125"/>
    </source>
</evidence>
<protein>
    <recommendedName>
        <fullName evidence="5">AT-hook motif nuclear-localized protein</fullName>
    </recommendedName>
</protein>
<evidence type="ECO:0000313" key="8">
    <source>
        <dbReference type="EMBL" id="GMH26754.1"/>
    </source>
</evidence>
<feature type="domain" description="PPC" evidence="7">
    <location>
        <begin position="170"/>
        <end position="312"/>
    </location>
</feature>
<feature type="compositionally biased region" description="Polar residues" evidence="6">
    <location>
        <begin position="68"/>
        <end position="98"/>
    </location>
</feature>
<dbReference type="SMART" id="SM00384">
    <property type="entry name" value="AT_hook"/>
    <property type="match status" value="2"/>
</dbReference>
<evidence type="ECO:0000256" key="2">
    <source>
        <dbReference type="ARBA" id="ARBA00023015"/>
    </source>
</evidence>
<organism evidence="8 9">
    <name type="scientific">Nepenthes gracilis</name>
    <name type="common">Slender pitcher plant</name>
    <dbReference type="NCBI Taxonomy" id="150966"/>
    <lineage>
        <taxon>Eukaryota</taxon>
        <taxon>Viridiplantae</taxon>
        <taxon>Streptophyta</taxon>
        <taxon>Embryophyta</taxon>
        <taxon>Tracheophyta</taxon>
        <taxon>Spermatophyta</taxon>
        <taxon>Magnoliopsida</taxon>
        <taxon>eudicotyledons</taxon>
        <taxon>Gunneridae</taxon>
        <taxon>Pentapetalae</taxon>
        <taxon>Caryophyllales</taxon>
        <taxon>Nepenthaceae</taxon>
        <taxon>Nepenthes</taxon>
    </lineage>
</organism>
<proteinExistence type="predicted"/>
<reference evidence="8" key="1">
    <citation type="submission" date="2023-05" db="EMBL/GenBank/DDBJ databases">
        <title>Nepenthes gracilis genome sequencing.</title>
        <authorList>
            <person name="Fukushima K."/>
        </authorList>
    </citation>
    <scope>NUCLEOTIDE SEQUENCE</scope>
    <source>
        <strain evidence="8">SING2019-196</strain>
    </source>
</reference>
<dbReference type="InterPro" id="IPR039605">
    <property type="entry name" value="AHL"/>
</dbReference>
<dbReference type="CDD" id="cd11378">
    <property type="entry name" value="DUF296"/>
    <property type="match status" value="1"/>
</dbReference>
<dbReference type="EMBL" id="BSYO01000031">
    <property type="protein sequence ID" value="GMH26754.1"/>
    <property type="molecule type" value="Genomic_DNA"/>
</dbReference>
<feature type="region of interest" description="Disordered" evidence="6">
    <location>
        <begin position="1"/>
        <end position="35"/>
    </location>
</feature>
<sequence length="364" mass="37554">MEGHDPPVQTGQHLHQQHQSAAAAPQPPHGMIIQSANSYPTANFSNISPQMINPNSSTMLQNRSFPFNSAVTPSSKPLESLNSSYLEDGSSGLQSSGFNVDPSKKKRGRPRKYSPDAGNTALVLAPTPIPSSVVHGDSSGTPSLEQPAKKNRGRPPSSGKKQLDALGNCGVGFTPHVIFVKAGEDIAAKIMAFSQQGPRTVCILSANGSICNVTLRQSAMSGGTMSYRGQFEIISLTGSFLLSENGGGRVKTGGLSVSLAGADGRVLGGGVAGGLTAATPIQIIVGSFIADGKNAKSMPSVPESRMLSFSAPGLAASPPSQAASSESSDENDDSPSDRAVGGPPLYNNSGRPIHNPYPWHNSAA</sequence>
<comment type="domain">
    <text evidence="5">The PPC domain mediates interactions between AHL proteins.</text>
</comment>
<accession>A0AAD3TCK2</accession>
<dbReference type="AlphaFoldDB" id="A0AAD3TCK2"/>
<dbReference type="GO" id="GO:0003680">
    <property type="term" value="F:minor groove of adenine-thymine-rich DNA binding"/>
    <property type="evidence" value="ECO:0007669"/>
    <property type="project" value="UniProtKB-UniRule"/>
</dbReference>
<dbReference type="Gene3D" id="3.30.1330.80">
    <property type="entry name" value="Hypothetical protein, similar to alpha- acetolactate decarboxylase, domain 2"/>
    <property type="match status" value="1"/>
</dbReference>
<comment type="caution">
    <text evidence="8">The sequence shown here is derived from an EMBL/GenBank/DDBJ whole genome shotgun (WGS) entry which is preliminary data.</text>
</comment>
<evidence type="ECO:0000256" key="6">
    <source>
        <dbReference type="SAM" id="MobiDB-lite"/>
    </source>
</evidence>
<dbReference type="Pfam" id="PF03479">
    <property type="entry name" value="PCC"/>
    <property type="match status" value="1"/>
</dbReference>
<dbReference type="GO" id="GO:0005634">
    <property type="term" value="C:nucleus"/>
    <property type="evidence" value="ECO:0007669"/>
    <property type="project" value="UniProtKB-SubCell"/>
</dbReference>
<evidence type="ECO:0000313" key="9">
    <source>
        <dbReference type="Proteomes" id="UP001279734"/>
    </source>
</evidence>
<dbReference type="InterPro" id="IPR017956">
    <property type="entry name" value="AT_hook_DNA-bd_motif"/>
</dbReference>
<evidence type="ECO:0000259" key="7">
    <source>
        <dbReference type="PROSITE" id="PS51742"/>
    </source>
</evidence>
<comment type="subcellular location">
    <subcellularLocation>
        <location evidence="5">Nucleus</location>
    </subcellularLocation>
</comment>
<comment type="function">
    <text evidence="1 5">Transcription factor that specifically binds AT-rich DNA sequences related to the nuclear matrix attachment regions (MARs).</text>
</comment>
<evidence type="ECO:0000256" key="5">
    <source>
        <dbReference type="RuleBase" id="RU367031"/>
    </source>
</evidence>
<dbReference type="PANTHER" id="PTHR31500:SF51">
    <property type="entry name" value="AT-HOOK MOTIF NUCLEAR-LOCALIZED PROTEIN 8"/>
    <property type="match status" value="1"/>
</dbReference>
<feature type="compositionally biased region" description="Low complexity" evidence="6">
    <location>
        <begin position="12"/>
        <end position="24"/>
    </location>
</feature>
<keyword evidence="9" id="KW-1185">Reference proteome</keyword>
<evidence type="ECO:0000256" key="1">
    <source>
        <dbReference type="ARBA" id="ARBA00003687"/>
    </source>
</evidence>